<keyword evidence="7 9" id="KW-0472">Membrane</keyword>
<feature type="transmembrane region" description="Helical" evidence="9">
    <location>
        <begin position="113"/>
        <end position="133"/>
    </location>
</feature>
<feature type="compositionally biased region" description="Basic residues" evidence="8">
    <location>
        <begin position="463"/>
        <end position="472"/>
    </location>
</feature>
<feature type="compositionally biased region" description="Basic residues" evidence="8">
    <location>
        <begin position="139"/>
        <end position="162"/>
    </location>
</feature>
<feature type="compositionally biased region" description="Basic and acidic residues" evidence="8">
    <location>
        <begin position="176"/>
        <end position="188"/>
    </location>
</feature>
<dbReference type="SUPFAM" id="SSF161111">
    <property type="entry name" value="Cation efflux protein transmembrane domain-like"/>
    <property type="match status" value="1"/>
</dbReference>
<evidence type="ECO:0000256" key="9">
    <source>
        <dbReference type="SAM" id="Phobius"/>
    </source>
</evidence>
<keyword evidence="6 9" id="KW-1133">Transmembrane helix</keyword>
<evidence type="ECO:0000256" key="1">
    <source>
        <dbReference type="ARBA" id="ARBA00004141"/>
    </source>
</evidence>
<dbReference type="GO" id="GO:0005385">
    <property type="term" value="F:zinc ion transmembrane transporter activity"/>
    <property type="evidence" value="ECO:0007669"/>
    <property type="project" value="TreeGrafter"/>
</dbReference>
<dbReference type="Gene3D" id="1.20.1510.10">
    <property type="entry name" value="Cation efflux protein transmembrane domain"/>
    <property type="match status" value="1"/>
</dbReference>
<dbReference type="Proteomes" id="UP000192578">
    <property type="component" value="Unassembled WGS sequence"/>
</dbReference>
<comment type="caution">
    <text evidence="12">The sequence shown here is derived from an EMBL/GenBank/DDBJ whole genome shotgun (WGS) entry which is preliminary data.</text>
</comment>
<dbReference type="AlphaFoldDB" id="A0A1W0XBY6"/>
<organism evidence="12 13">
    <name type="scientific">Hypsibius exemplaris</name>
    <name type="common">Freshwater tardigrade</name>
    <dbReference type="NCBI Taxonomy" id="2072580"/>
    <lineage>
        <taxon>Eukaryota</taxon>
        <taxon>Metazoa</taxon>
        <taxon>Ecdysozoa</taxon>
        <taxon>Tardigrada</taxon>
        <taxon>Eutardigrada</taxon>
        <taxon>Parachela</taxon>
        <taxon>Hypsibioidea</taxon>
        <taxon>Hypsibiidae</taxon>
        <taxon>Hypsibius</taxon>
    </lineage>
</organism>
<keyword evidence="5" id="KW-0862">Zinc</keyword>
<comment type="subcellular location">
    <subcellularLocation>
        <location evidence="1">Membrane</location>
        <topology evidence="1">Multi-pass membrane protein</topology>
    </subcellularLocation>
</comment>
<evidence type="ECO:0000256" key="4">
    <source>
        <dbReference type="ARBA" id="ARBA00022692"/>
    </source>
</evidence>
<sequence>MAKIKFGKTVKIGSMLFITGSLFLTELIVGYTTNSMALIADSFHMLSDVVALIVGLVSVRIVKKTSEKNTFGWARAEVLGALVNSVFLCALCFSIFIESIQRFVEGAEIHNPKLILIVGCVGLGANIIGLFLFHDHSGHSHGGHSHGGHSHGHSHDHGHKHASKDDHSSKTNTGNGHDDSHGHGDHDHGHKHKHGNEGHSHSHSTAEALAITSPEEPTGSKMKKRISEQSLNMRGMFLHIAGDALGSIVVIVASLVVWLSDWKYRNYVDPAMSLVSVVVILAMTIPLLRSSALILLQTVPLHIKAADIKTRLEKLDGVLAVHELHIWQLAGNRIVASAHIWCANYQEYKRVANRIKNFFHDEGIHSTTIQPEFEDFREDEEYAQKAYLFDSSSCALLCPEDKNCDQDMCCKPYRPVTQRILAELLGDTAFMQSEEPPNTAPGVFTLGADNPTFSNCDHNHDHHDHKHDHNHVHQSSSHQRGHSESESHASSHDCSGSSPVQRHSHGKHANQQNEIPATALQNTGRL</sequence>
<reference evidence="13" key="1">
    <citation type="submission" date="2017-01" db="EMBL/GenBank/DDBJ databases">
        <title>Comparative genomics of anhydrobiosis in the tardigrade Hypsibius dujardini.</title>
        <authorList>
            <person name="Yoshida Y."/>
            <person name="Koutsovoulos G."/>
            <person name="Laetsch D."/>
            <person name="Stevens L."/>
            <person name="Kumar S."/>
            <person name="Horikawa D."/>
            <person name="Ishino K."/>
            <person name="Komine S."/>
            <person name="Tomita M."/>
            <person name="Blaxter M."/>
            <person name="Arakawa K."/>
        </authorList>
    </citation>
    <scope>NUCLEOTIDE SEQUENCE [LARGE SCALE GENOMIC DNA]</scope>
    <source>
        <strain evidence="13">Z151</strain>
    </source>
</reference>
<evidence type="ECO:0000256" key="3">
    <source>
        <dbReference type="ARBA" id="ARBA00022448"/>
    </source>
</evidence>
<dbReference type="GO" id="GO:0006882">
    <property type="term" value="P:intracellular zinc ion homeostasis"/>
    <property type="evidence" value="ECO:0007669"/>
    <property type="project" value="TreeGrafter"/>
</dbReference>
<dbReference type="Pfam" id="PF16916">
    <property type="entry name" value="ZT_dimer"/>
    <property type="match status" value="1"/>
</dbReference>
<evidence type="ECO:0000259" key="10">
    <source>
        <dbReference type="Pfam" id="PF01545"/>
    </source>
</evidence>
<feature type="region of interest" description="Disordered" evidence="8">
    <location>
        <begin position="139"/>
        <end position="206"/>
    </location>
</feature>
<dbReference type="InterPro" id="IPR002524">
    <property type="entry name" value="Cation_efflux"/>
</dbReference>
<dbReference type="PANTHER" id="PTHR45820">
    <property type="entry name" value="FI23527P1"/>
    <property type="match status" value="1"/>
</dbReference>
<keyword evidence="13" id="KW-1185">Reference proteome</keyword>
<proteinExistence type="inferred from homology"/>
<evidence type="ECO:0000259" key="11">
    <source>
        <dbReference type="Pfam" id="PF16916"/>
    </source>
</evidence>
<name>A0A1W0XBY6_HYPEX</name>
<dbReference type="GO" id="GO:0010312">
    <property type="term" value="P:detoxification of zinc ion"/>
    <property type="evidence" value="ECO:0007669"/>
    <property type="project" value="TreeGrafter"/>
</dbReference>
<feature type="domain" description="Cation efflux protein cytoplasmic" evidence="11">
    <location>
        <begin position="304"/>
        <end position="372"/>
    </location>
</feature>
<accession>A0A1W0XBY6</accession>
<feature type="transmembrane region" description="Helical" evidence="9">
    <location>
        <begin position="74"/>
        <end position="97"/>
    </location>
</feature>
<dbReference type="GO" id="GO:0016020">
    <property type="term" value="C:membrane"/>
    <property type="evidence" value="ECO:0007669"/>
    <property type="project" value="UniProtKB-SubCell"/>
</dbReference>
<evidence type="ECO:0000256" key="7">
    <source>
        <dbReference type="ARBA" id="ARBA00023136"/>
    </source>
</evidence>
<feature type="transmembrane region" description="Helical" evidence="9">
    <location>
        <begin position="231"/>
        <end position="259"/>
    </location>
</feature>
<feature type="compositionally biased region" description="Basic and acidic residues" evidence="8">
    <location>
        <begin position="481"/>
        <end position="491"/>
    </location>
</feature>
<evidence type="ECO:0000256" key="5">
    <source>
        <dbReference type="ARBA" id="ARBA00022833"/>
    </source>
</evidence>
<dbReference type="Pfam" id="PF01545">
    <property type="entry name" value="Cation_efflux"/>
    <property type="match status" value="1"/>
</dbReference>
<evidence type="ECO:0000313" key="12">
    <source>
        <dbReference type="EMBL" id="OQV24842.1"/>
    </source>
</evidence>
<comment type="similarity">
    <text evidence="2">Belongs to the cation diffusion facilitator (CDF) transporter (TC 2.A.4) family. SLC30A subfamily.</text>
</comment>
<dbReference type="SUPFAM" id="SSF160240">
    <property type="entry name" value="Cation efflux protein cytoplasmic domain-like"/>
    <property type="match status" value="1"/>
</dbReference>
<feature type="domain" description="Cation efflux protein transmembrane" evidence="10">
    <location>
        <begin position="16"/>
        <end position="296"/>
    </location>
</feature>
<keyword evidence="4 9" id="KW-0812">Transmembrane</keyword>
<feature type="transmembrane region" description="Helical" evidence="9">
    <location>
        <begin position="271"/>
        <end position="288"/>
    </location>
</feature>
<dbReference type="EMBL" id="MTYJ01000005">
    <property type="protein sequence ID" value="OQV24842.1"/>
    <property type="molecule type" value="Genomic_DNA"/>
</dbReference>
<dbReference type="PANTHER" id="PTHR45820:SF4">
    <property type="entry name" value="ZINC TRANSPORTER 63C, ISOFORM F"/>
    <property type="match status" value="1"/>
</dbReference>
<feature type="transmembrane region" description="Helical" evidence="9">
    <location>
        <begin position="43"/>
        <end position="62"/>
    </location>
</feature>
<feature type="compositionally biased region" description="Polar residues" evidence="8">
    <location>
        <begin position="509"/>
        <end position="526"/>
    </location>
</feature>
<evidence type="ECO:0000256" key="2">
    <source>
        <dbReference type="ARBA" id="ARBA00008873"/>
    </source>
</evidence>
<evidence type="ECO:0000256" key="6">
    <source>
        <dbReference type="ARBA" id="ARBA00022989"/>
    </source>
</evidence>
<keyword evidence="3" id="KW-0813">Transport</keyword>
<feature type="region of interest" description="Disordered" evidence="8">
    <location>
        <begin position="454"/>
        <end position="526"/>
    </location>
</feature>
<dbReference type="InterPro" id="IPR027469">
    <property type="entry name" value="Cation_efflux_TMD_sf"/>
</dbReference>
<dbReference type="InterPro" id="IPR036837">
    <property type="entry name" value="Cation_efflux_CTD_sf"/>
</dbReference>
<evidence type="ECO:0000313" key="13">
    <source>
        <dbReference type="Proteomes" id="UP000192578"/>
    </source>
</evidence>
<protein>
    <submittedName>
        <fullName evidence="12">Zinc transporter 1</fullName>
    </submittedName>
</protein>
<evidence type="ECO:0000256" key="8">
    <source>
        <dbReference type="SAM" id="MobiDB-lite"/>
    </source>
</evidence>
<dbReference type="NCBIfam" id="TIGR01297">
    <property type="entry name" value="CDF"/>
    <property type="match status" value="1"/>
</dbReference>
<dbReference type="OrthoDB" id="29444at2759"/>
<gene>
    <name evidence="12" type="ORF">BV898_01430</name>
</gene>
<feature type="transmembrane region" description="Helical" evidence="9">
    <location>
        <begin position="12"/>
        <end position="31"/>
    </location>
</feature>
<dbReference type="InterPro" id="IPR058533">
    <property type="entry name" value="Cation_efflux_TM"/>
</dbReference>
<dbReference type="InterPro" id="IPR027470">
    <property type="entry name" value="Cation_efflux_CTD"/>
</dbReference>